<keyword evidence="2" id="KW-1185">Reference proteome</keyword>
<comment type="caution">
    <text evidence="1">The sequence shown here is derived from an EMBL/GenBank/DDBJ whole genome shotgun (WGS) entry which is preliminary data.</text>
</comment>
<proteinExistence type="predicted"/>
<dbReference type="EMBL" id="JBHSHT010000001">
    <property type="protein sequence ID" value="MFC4824318.1"/>
    <property type="molecule type" value="Genomic_DNA"/>
</dbReference>
<sequence length="60" mass="6571">MSDFRSAVEDALDGPDVESVYECAHCGAGHDDWRDDCRRCGGVPMRIVTDARNDDTPTSP</sequence>
<organism evidence="1 2">
    <name type="scientific">Halorussus aquaticus</name>
    <dbReference type="NCBI Taxonomy" id="2953748"/>
    <lineage>
        <taxon>Archaea</taxon>
        <taxon>Methanobacteriati</taxon>
        <taxon>Methanobacteriota</taxon>
        <taxon>Stenosarchaea group</taxon>
        <taxon>Halobacteria</taxon>
        <taxon>Halobacteriales</taxon>
        <taxon>Haladaptataceae</taxon>
        <taxon>Halorussus</taxon>
    </lineage>
</organism>
<evidence type="ECO:0000313" key="2">
    <source>
        <dbReference type="Proteomes" id="UP001595945"/>
    </source>
</evidence>
<reference evidence="1 2" key="1">
    <citation type="journal article" date="2019" name="Int. J. Syst. Evol. Microbiol.">
        <title>The Global Catalogue of Microorganisms (GCM) 10K type strain sequencing project: providing services to taxonomists for standard genome sequencing and annotation.</title>
        <authorList>
            <consortium name="The Broad Institute Genomics Platform"/>
            <consortium name="The Broad Institute Genome Sequencing Center for Infectious Disease"/>
            <person name="Wu L."/>
            <person name="Ma J."/>
        </authorList>
    </citation>
    <scope>NUCLEOTIDE SEQUENCE [LARGE SCALE GENOMIC DNA]</scope>
    <source>
        <strain evidence="1 2">XZYJ18</strain>
    </source>
</reference>
<dbReference type="GeneID" id="73044998"/>
<name>A0ABD5Q149_9EURY</name>
<dbReference type="AlphaFoldDB" id="A0ABD5Q149"/>
<evidence type="ECO:0008006" key="3">
    <source>
        <dbReference type="Google" id="ProtNLM"/>
    </source>
</evidence>
<gene>
    <name evidence="1" type="ORF">ACFO9K_08585</name>
</gene>
<protein>
    <recommendedName>
        <fullName evidence="3">Small CPxCG-related zinc finger protein</fullName>
    </recommendedName>
</protein>
<evidence type="ECO:0000313" key="1">
    <source>
        <dbReference type="EMBL" id="MFC4824318.1"/>
    </source>
</evidence>
<accession>A0ABD5Q149</accession>
<dbReference type="RefSeq" id="WP_254269931.1">
    <property type="nucleotide sequence ID" value="NZ_CP100400.1"/>
</dbReference>
<dbReference type="Proteomes" id="UP001595945">
    <property type="component" value="Unassembled WGS sequence"/>
</dbReference>